<evidence type="ECO:0000313" key="3">
    <source>
        <dbReference type="Proteomes" id="UP000293874"/>
    </source>
</evidence>
<dbReference type="CDD" id="cd00761">
    <property type="entry name" value="Glyco_tranf_GTA_type"/>
    <property type="match status" value="1"/>
</dbReference>
<comment type="caution">
    <text evidence="2">The sequence shown here is derived from an EMBL/GenBank/DDBJ whole genome shotgun (WGS) entry which is preliminary data.</text>
</comment>
<feature type="domain" description="Glycosyltransferase 2-like" evidence="1">
    <location>
        <begin position="3"/>
        <end position="127"/>
    </location>
</feature>
<dbReference type="InterPro" id="IPR001173">
    <property type="entry name" value="Glyco_trans_2-like"/>
</dbReference>
<dbReference type="EMBL" id="SGXA01000002">
    <property type="protein sequence ID" value="RZS72212.1"/>
    <property type="molecule type" value="Genomic_DNA"/>
</dbReference>
<name>A0A4Q7MTM2_9BACT</name>
<dbReference type="AlphaFoldDB" id="A0A4Q7MTM2"/>
<dbReference type="Gene3D" id="3.90.550.10">
    <property type="entry name" value="Spore Coat Polysaccharide Biosynthesis Protein SpsA, Chain A"/>
    <property type="match status" value="1"/>
</dbReference>
<dbReference type="RefSeq" id="WP_130542651.1">
    <property type="nucleotide sequence ID" value="NZ_CP042431.1"/>
</dbReference>
<gene>
    <name evidence="2" type="ORF">EV199_4128</name>
</gene>
<dbReference type="PANTHER" id="PTHR43685:SF2">
    <property type="entry name" value="GLYCOSYLTRANSFERASE 2-LIKE DOMAIN-CONTAINING PROTEIN"/>
    <property type="match status" value="1"/>
</dbReference>
<proteinExistence type="predicted"/>
<evidence type="ECO:0000259" key="1">
    <source>
        <dbReference type="Pfam" id="PF00535"/>
    </source>
</evidence>
<keyword evidence="3" id="KW-1185">Reference proteome</keyword>
<reference evidence="2 3" key="1">
    <citation type="submission" date="2019-02" db="EMBL/GenBank/DDBJ databases">
        <title>Genomic Encyclopedia of Type Strains, Phase IV (KMG-IV): sequencing the most valuable type-strain genomes for metagenomic binning, comparative biology and taxonomic classification.</title>
        <authorList>
            <person name="Goeker M."/>
        </authorList>
    </citation>
    <scope>NUCLEOTIDE SEQUENCE [LARGE SCALE GENOMIC DNA]</scope>
    <source>
        <strain evidence="2 3">DSM 18116</strain>
    </source>
</reference>
<dbReference type="Proteomes" id="UP000293874">
    <property type="component" value="Unassembled WGS sequence"/>
</dbReference>
<keyword evidence="2" id="KW-0808">Transferase</keyword>
<dbReference type="PANTHER" id="PTHR43685">
    <property type="entry name" value="GLYCOSYLTRANSFERASE"/>
    <property type="match status" value="1"/>
</dbReference>
<dbReference type="OrthoDB" id="597270at2"/>
<protein>
    <submittedName>
        <fullName evidence="2">Glycosyltransferase involved in cell wall biosynthesis</fullName>
    </submittedName>
</protein>
<dbReference type="InterPro" id="IPR029044">
    <property type="entry name" value="Nucleotide-diphossugar_trans"/>
</dbReference>
<organism evidence="2 3">
    <name type="scientific">Pseudobacter ginsenosidimutans</name>
    <dbReference type="NCBI Taxonomy" id="661488"/>
    <lineage>
        <taxon>Bacteria</taxon>
        <taxon>Pseudomonadati</taxon>
        <taxon>Bacteroidota</taxon>
        <taxon>Chitinophagia</taxon>
        <taxon>Chitinophagales</taxon>
        <taxon>Chitinophagaceae</taxon>
        <taxon>Pseudobacter</taxon>
    </lineage>
</organism>
<dbReference type="SUPFAM" id="SSF53448">
    <property type="entry name" value="Nucleotide-diphospho-sugar transferases"/>
    <property type="match status" value="1"/>
</dbReference>
<accession>A0A4Q7MTM2</accession>
<sequence>MVSIIIPLFNKRYFIESAIRSVKDQTYTDWELIIVDDVSTDGSYEIVQEQAEKEQRIRVIRNQQNRGGNFCRNEGVRQTRGHYIIFFDGDDLLSRECLAIRVAAMEQHPHIDAGIFTLGVFTDRVDVVKRFWSPKSENALPGFLKHDLPWQTMQPIWRRDFIKKTGGFDEQFPRLQDVEFHTRALLLHNLQFMVFPGQPDCFFRTTEERKNFDTTSFLNKWVTGAVLYFRKFYLPAKEKKLDRYLNGTIYHTYMQLLWAFKQQKITKETFRELKQSLFEVNAGSGFPLSKKVIFQAAGFYNLLPVRIPGINLALRKLITL</sequence>
<dbReference type="GO" id="GO:0016740">
    <property type="term" value="F:transferase activity"/>
    <property type="evidence" value="ECO:0007669"/>
    <property type="project" value="UniProtKB-KW"/>
</dbReference>
<evidence type="ECO:0000313" key="2">
    <source>
        <dbReference type="EMBL" id="RZS72212.1"/>
    </source>
</evidence>
<dbReference type="Pfam" id="PF00535">
    <property type="entry name" value="Glycos_transf_2"/>
    <property type="match status" value="1"/>
</dbReference>
<dbReference type="InterPro" id="IPR050834">
    <property type="entry name" value="Glycosyltransf_2"/>
</dbReference>